<organism evidence="1 2">
    <name type="scientific">Rhizoctonia solani</name>
    <dbReference type="NCBI Taxonomy" id="456999"/>
    <lineage>
        <taxon>Eukaryota</taxon>
        <taxon>Fungi</taxon>
        <taxon>Dikarya</taxon>
        <taxon>Basidiomycota</taxon>
        <taxon>Agaricomycotina</taxon>
        <taxon>Agaricomycetes</taxon>
        <taxon>Cantharellales</taxon>
        <taxon>Ceratobasidiaceae</taxon>
        <taxon>Rhizoctonia</taxon>
    </lineage>
</organism>
<accession>A0A8H8P0B6</accession>
<reference evidence="1" key="1">
    <citation type="submission" date="2020-05" db="EMBL/GenBank/DDBJ databases">
        <title>Evolutionary and genomic comparisons of hybrid uninucleate and nonhybrid Rhizoctonia fungi.</title>
        <authorList>
            <person name="Li C."/>
            <person name="Chen X."/>
        </authorList>
    </citation>
    <scope>NUCLEOTIDE SEQUENCE</scope>
    <source>
        <strain evidence="1">AG-1 IA</strain>
    </source>
</reference>
<dbReference type="KEGG" id="rsx:RhiXN_06351"/>
<dbReference type="EMBL" id="CP059664">
    <property type="protein sequence ID" value="QRW21362.1"/>
    <property type="molecule type" value="Genomic_DNA"/>
</dbReference>
<protein>
    <submittedName>
        <fullName evidence="1">Uncharacterized protein</fullName>
    </submittedName>
</protein>
<evidence type="ECO:0000313" key="1">
    <source>
        <dbReference type="EMBL" id="QRW21362.1"/>
    </source>
</evidence>
<proteinExistence type="predicted"/>
<dbReference type="AlphaFoldDB" id="A0A8H8P0B6"/>
<sequence length="105" mass="11523">MPNVPLRRPICDSDPQTLLKAFLSSTKEQDTPVVISSKHGRLTGKTKPIPLRLSPKSKICIRDCRAEIVSAARPLGSTTTPPRLMHPAHCGGIPIYCFAVKESYQ</sequence>
<name>A0A8H8P0B6_9AGAM</name>
<dbReference type="RefSeq" id="XP_043181599.1">
    <property type="nucleotide sequence ID" value="XM_043326167.1"/>
</dbReference>
<dbReference type="Proteomes" id="UP000650533">
    <property type="component" value="Chromosome 7"/>
</dbReference>
<dbReference type="GeneID" id="67028630"/>
<gene>
    <name evidence="1" type="ORF">RhiXN_06351</name>
</gene>
<evidence type="ECO:0000313" key="2">
    <source>
        <dbReference type="Proteomes" id="UP000650533"/>
    </source>
</evidence>